<keyword evidence="2" id="KW-0001">2Fe-2S</keyword>
<dbReference type="Proteomes" id="UP000335415">
    <property type="component" value="Unassembled WGS sequence"/>
</dbReference>
<dbReference type="CDD" id="cd06185">
    <property type="entry name" value="PDR_like"/>
    <property type="match status" value="1"/>
</dbReference>
<evidence type="ECO:0000313" key="9">
    <source>
        <dbReference type="EMBL" id="KAA9000744.1"/>
    </source>
</evidence>
<feature type="domain" description="FAD-binding FR-type" evidence="8">
    <location>
        <begin position="6"/>
        <end position="108"/>
    </location>
</feature>
<gene>
    <name evidence="9" type="ORF">FJU30_09370</name>
</gene>
<dbReference type="Gene3D" id="3.40.50.80">
    <property type="entry name" value="Nucleotide-binding domain of ferredoxin-NADP reductase (FNR) module"/>
    <property type="match status" value="1"/>
</dbReference>
<dbReference type="InterPro" id="IPR001041">
    <property type="entry name" value="2Fe-2S_ferredoxin-type"/>
</dbReference>
<keyword evidence="10" id="KW-1185">Reference proteome</keyword>
<keyword evidence="6" id="KW-0411">Iron-sulfur</keyword>
<dbReference type="InterPro" id="IPR050415">
    <property type="entry name" value="MRET"/>
</dbReference>
<dbReference type="SUPFAM" id="SSF54292">
    <property type="entry name" value="2Fe-2S ferredoxin-like"/>
    <property type="match status" value="1"/>
</dbReference>
<dbReference type="InterPro" id="IPR012675">
    <property type="entry name" value="Beta-grasp_dom_sf"/>
</dbReference>
<keyword evidence="1" id="KW-0285">Flavoprotein</keyword>
<evidence type="ECO:0000256" key="4">
    <source>
        <dbReference type="ARBA" id="ARBA00023002"/>
    </source>
</evidence>
<evidence type="ECO:0000256" key="3">
    <source>
        <dbReference type="ARBA" id="ARBA00022723"/>
    </source>
</evidence>
<keyword evidence="4" id="KW-0560">Oxidoreductase</keyword>
<evidence type="ECO:0000256" key="1">
    <source>
        <dbReference type="ARBA" id="ARBA00022630"/>
    </source>
</evidence>
<dbReference type="InterPro" id="IPR039261">
    <property type="entry name" value="FNR_nucleotide-bd"/>
</dbReference>
<dbReference type="Pfam" id="PF00111">
    <property type="entry name" value="Fer2"/>
    <property type="match status" value="1"/>
</dbReference>
<evidence type="ECO:0000313" key="10">
    <source>
        <dbReference type="Proteomes" id="UP000335415"/>
    </source>
</evidence>
<dbReference type="PANTHER" id="PTHR47354:SF1">
    <property type="entry name" value="CARNITINE MONOOXYGENASE REDUCTASE SUBUNIT"/>
    <property type="match status" value="1"/>
</dbReference>
<evidence type="ECO:0000256" key="2">
    <source>
        <dbReference type="ARBA" id="ARBA00022714"/>
    </source>
</evidence>
<evidence type="ECO:0000259" key="7">
    <source>
        <dbReference type="PROSITE" id="PS51085"/>
    </source>
</evidence>
<dbReference type="PRINTS" id="PR00409">
    <property type="entry name" value="PHDIOXRDTASE"/>
</dbReference>
<dbReference type="SUPFAM" id="SSF52343">
    <property type="entry name" value="Ferredoxin reductase-like, C-terminal NADP-linked domain"/>
    <property type="match status" value="1"/>
</dbReference>
<dbReference type="InterPro" id="IPR036010">
    <property type="entry name" value="2Fe-2S_ferredoxin-like_sf"/>
</dbReference>
<dbReference type="AlphaFoldDB" id="A0A5J5G1Y4"/>
<evidence type="ECO:0000256" key="6">
    <source>
        <dbReference type="ARBA" id="ARBA00023014"/>
    </source>
</evidence>
<evidence type="ECO:0000259" key="8">
    <source>
        <dbReference type="PROSITE" id="PS51384"/>
    </source>
</evidence>
<dbReference type="GO" id="GO:0051537">
    <property type="term" value="F:2 iron, 2 sulfur cluster binding"/>
    <property type="evidence" value="ECO:0007669"/>
    <property type="project" value="UniProtKB-KW"/>
</dbReference>
<reference evidence="9 10" key="1">
    <citation type="submission" date="2019-09" db="EMBL/GenBank/DDBJ databases">
        <authorList>
            <person name="Li Y."/>
        </authorList>
    </citation>
    <scope>NUCLEOTIDE SEQUENCE [LARGE SCALE GENOMIC DNA]</scope>
    <source>
        <strain evidence="9 10">L3-3HA</strain>
    </source>
</reference>
<organism evidence="9 10">
    <name type="scientific">Affinibrenneria salicis</name>
    <dbReference type="NCBI Taxonomy" id="2590031"/>
    <lineage>
        <taxon>Bacteria</taxon>
        <taxon>Pseudomonadati</taxon>
        <taxon>Pseudomonadota</taxon>
        <taxon>Gammaproteobacteria</taxon>
        <taxon>Enterobacterales</taxon>
        <taxon>Pectobacteriaceae</taxon>
        <taxon>Affinibrenneria</taxon>
    </lineage>
</organism>
<accession>A0A5J5G1Y4</accession>
<feature type="domain" description="2Fe-2S ferredoxin-type" evidence="7">
    <location>
        <begin position="240"/>
        <end position="326"/>
    </location>
</feature>
<evidence type="ECO:0000256" key="5">
    <source>
        <dbReference type="ARBA" id="ARBA00023004"/>
    </source>
</evidence>
<sequence>MQEGNMDTLKVVVDGLYRQGRNNLAVHLVAENDQPLPAWQPGAHIDVHLGNGLIRQYSLTGAATEQDGYLLCVAKESASRGGSRFIHETLRPGQTLTISAPRNVFPLAPAAKVILMAAGIGITPLYAMAEQLEATGTPFELHYYIRQKGNAAFLRELSRPFRHGCCTIRYSCEGHSPRQHIPAGLLAPAPDSHLYLCGPQGFMSHIISVAAANGWPEQNIHAEAFSPVSLPAPENTDETFRVTLASSGQSWSVPADRTIASVLQENGVDVALSCEMGMCGACLTRVKEGAVDHRDTVQSESEKNGPEQQIALCCSRSFTANLVLDL</sequence>
<dbReference type="EMBL" id="VYKJ01000004">
    <property type="protein sequence ID" value="KAA9000744.1"/>
    <property type="molecule type" value="Genomic_DNA"/>
</dbReference>
<dbReference type="PROSITE" id="PS51384">
    <property type="entry name" value="FAD_FR"/>
    <property type="match status" value="1"/>
</dbReference>
<keyword evidence="3" id="KW-0479">Metal-binding</keyword>
<dbReference type="PANTHER" id="PTHR47354">
    <property type="entry name" value="NADH OXIDOREDUCTASE HCR"/>
    <property type="match status" value="1"/>
</dbReference>
<dbReference type="GO" id="GO:0016491">
    <property type="term" value="F:oxidoreductase activity"/>
    <property type="evidence" value="ECO:0007669"/>
    <property type="project" value="UniProtKB-KW"/>
</dbReference>
<dbReference type="Gene3D" id="2.40.30.10">
    <property type="entry name" value="Translation factors"/>
    <property type="match status" value="1"/>
</dbReference>
<dbReference type="PROSITE" id="PS00197">
    <property type="entry name" value="2FE2S_FER_1"/>
    <property type="match status" value="1"/>
</dbReference>
<comment type="caution">
    <text evidence="9">The sequence shown here is derived from an EMBL/GenBank/DDBJ whole genome shotgun (WGS) entry which is preliminary data.</text>
</comment>
<dbReference type="GO" id="GO:0046872">
    <property type="term" value="F:metal ion binding"/>
    <property type="evidence" value="ECO:0007669"/>
    <property type="project" value="UniProtKB-KW"/>
</dbReference>
<keyword evidence="5" id="KW-0408">Iron</keyword>
<name>A0A5J5G1Y4_9GAMM</name>
<dbReference type="OrthoDB" id="9801223at2"/>
<dbReference type="SUPFAM" id="SSF63380">
    <property type="entry name" value="Riboflavin synthase domain-like"/>
    <property type="match status" value="1"/>
</dbReference>
<dbReference type="InterPro" id="IPR017927">
    <property type="entry name" value="FAD-bd_FR_type"/>
</dbReference>
<dbReference type="InterPro" id="IPR017938">
    <property type="entry name" value="Riboflavin_synthase-like_b-brl"/>
</dbReference>
<dbReference type="PROSITE" id="PS51085">
    <property type="entry name" value="2FE2S_FER_2"/>
    <property type="match status" value="1"/>
</dbReference>
<protein>
    <submittedName>
        <fullName evidence="9">Oxidoreductase</fullName>
    </submittedName>
</protein>
<proteinExistence type="predicted"/>
<dbReference type="InterPro" id="IPR006058">
    <property type="entry name" value="2Fe2S_fd_BS"/>
</dbReference>
<dbReference type="Gene3D" id="3.10.20.30">
    <property type="match status" value="1"/>
</dbReference>
<dbReference type="CDD" id="cd00207">
    <property type="entry name" value="fer2"/>
    <property type="match status" value="1"/>
</dbReference>